<reference evidence="2 3" key="1">
    <citation type="submission" date="2019-01" db="EMBL/GenBank/DDBJ databases">
        <title>Sequencing of cultivated peanut Arachis hypogaea provides insights into genome evolution and oil improvement.</title>
        <authorList>
            <person name="Chen X."/>
        </authorList>
    </citation>
    <scope>NUCLEOTIDE SEQUENCE [LARGE SCALE GENOMIC DNA]</scope>
    <source>
        <strain evidence="3">cv. Fuhuasheng</strain>
        <tissue evidence="2">Leaves</tissue>
    </source>
</reference>
<name>A0A445DB09_ARAHY</name>
<dbReference type="PANTHER" id="PTHR31549">
    <property type="entry name" value="PROTEIN, PUTATIVE (DUF247)-RELATED-RELATED"/>
    <property type="match status" value="1"/>
</dbReference>
<proteinExistence type="predicted"/>
<dbReference type="STRING" id="3818.A0A445DB09"/>
<dbReference type="Pfam" id="PF03140">
    <property type="entry name" value="DUF247"/>
    <property type="match status" value="1"/>
</dbReference>
<keyword evidence="1" id="KW-0472">Membrane</keyword>
<protein>
    <submittedName>
        <fullName evidence="2">Uncharacterized protein</fullName>
    </submittedName>
</protein>
<dbReference type="InterPro" id="IPR004158">
    <property type="entry name" value="DUF247_pln"/>
</dbReference>
<comment type="caution">
    <text evidence="2">The sequence shown here is derived from an EMBL/GenBank/DDBJ whole genome shotgun (WGS) entry which is preliminary data.</text>
</comment>
<sequence length="556" mass="64448">MSRYFKPSMMPKDESTSNFDELRWVIKIREILDEDLDYGDELSVSIFNVPKTLMAIHQDSYIPQQVAIGPYHYWRQELYEMERYKLAAAKRFQNQLQSLKLEHIVVQLIRFEHRIRGCYHKYLNVNGETLAWMMVVDAAFLLEFLQIFANHDGTMTIGVSSRMSHLLDYAGRKLAHNAILKDIVMLENQIPLFVLRKMLEFKFSSLELADDMLFSMFIGLFKDLSPFSPMEEEDYPQILVSECAHLLDFLYDMIVPKLEEQSDPAESEDRHKDGEHHENSLVNYAKQFLFGVWKMVSRLVEASISCIKMFLTCRTMKVIFRVPWTIISNLPGFGIIKQPVEYLFFNQDKEPTKKEENGNLSSNNIINKSPLMEEITIPSVTELAKSGVSFIAANGNISTIRFDVKTKTLYLPKVGLDINTEVLLRNLVAYEASNSSGPLIFTRYTELMNGIIDTEEDAKILREKGVILNHLKSDEEVANLWNGMSKSIKLTRVPLLDKAIEDVNQYYNGRVSIKVWKFVKVYVFGSWQFLTFLAAIFLLFLISLQVFFTFYKFIKA</sequence>
<keyword evidence="1" id="KW-1133">Transmembrane helix</keyword>
<dbReference type="AlphaFoldDB" id="A0A445DB09"/>
<feature type="transmembrane region" description="Helical" evidence="1">
    <location>
        <begin position="527"/>
        <end position="551"/>
    </location>
</feature>
<dbReference type="OrthoDB" id="2356035at2759"/>
<evidence type="ECO:0000256" key="1">
    <source>
        <dbReference type="SAM" id="Phobius"/>
    </source>
</evidence>
<dbReference type="Proteomes" id="UP000289738">
    <property type="component" value="Chromosome A04"/>
</dbReference>
<keyword evidence="3" id="KW-1185">Reference proteome</keyword>
<dbReference type="EMBL" id="SDMP01000004">
    <property type="protein sequence ID" value="RYR60347.1"/>
    <property type="molecule type" value="Genomic_DNA"/>
</dbReference>
<gene>
    <name evidence="2" type="ORF">Ahy_A04g017429</name>
</gene>
<dbReference type="PANTHER" id="PTHR31549:SF291">
    <property type="entry name" value="UPF0481 PLANT-LIKE PROTEIN"/>
    <property type="match status" value="1"/>
</dbReference>
<evidence type="ECO:0000313" key="2">
    <source>
        <dbReference type="EMBL" id="RYR60347.1"/>
    </source>
</evidence>
<evidence type="ECO:0000313" key="3">
    <source>
        <dbReference type="Proteomes" id="UP000289738"/>
    </source>
</evidence>
<organism evidence="2 3">
    <name type="scientific">Arachis hypogaea</name>
    <name type="common">Peanut</name>
    <dbReference type="NCBI Taxonomy" id="3818"/>
    <lineage>
        <taxon>Eukaryota</taxon>
        <taxon>Viridiplantae</taxon>
        <taxon>Streptophyta</taxon>
        <taxon>Embryophyta</taxon>
        <taxon>Tracheophyta</taxon>
        <taxon>Spermatophyta</taxon>
        <taxon>Magnoliopsida</taxon>
        <taxon>eudicotyledons</taxon>
        <taxon>Gunneridae</taxon>
        <taxon>Pentapetalae</taxon>
        <taxon>rosids</taxon>
        <taxon>fabids</taxon>
        <taxon>Fabales</taxon>
        <taxon>Fabaceae</taxon>
        <taxon>Papilionoideae</taxon>
        <taxon>50 kb inversion clade</taxon>
        <taxon>dalbergioids sensu lato</taxon>
        <taxon>Dalbergieae</taxon>
        <taxon>Pterocarpus clade</taxon>
        <taxon>Arachis</taxon>
    </lineage>
</organism>
<accession>A0A445DB09</accession>
<keyword evidence="1" id="KW-0812">Transmembrane</keyword>